<evidence type="ECO:0000256" key="8">
    <source>
        <dbReference type="ARBA" id="ARBA00039168"/>
    </source>
</evidence>
<dbReference type="EMBL" id="VICD02000143">
    <property type="protein sequence ID" value="KAB8189700.1"/>
    <property type="molecule type" value="Genomic_DNA"/>
</dbReference>
<reference evidence="11 13" key="1">
    <citation type="submission" date="2018-05" db="EMBL/GenBank/DDBJ databases">
        <title>The complete genome of Lysobacter maris HZ9B, a marine bacterium antagonistic against terrestrial plant pathogens.</title>
        <authorList>
            <person name="Zhang X.-Q."/>
        </authorList>
    </citation>
    <scope>NUCLEOTIDE SEQUENCE [LARGE SCALE GENOMIC DNA]</scope>
    <source>
        <strain evidence="11 13">HZ9B</strain>
    </source>
</reference>
<dbReference type="OrthoDB" id="9808638at2"/>
<dbReference type="RefSeq" id="WP_111267782.1">
    <property type="nucleotide sequence ID" value="NZ_CP029843.1"/>
</dbReference>
<keyword evidence="6 10" id="KW-0472">Membrane</keyword>
<dbReference type="Pfam" id="PF00893">
    <property type="entry name" value="Multi_Drug_Res"/>
    <property type="match status" value="1"/>
</dbReference>
<dbReference type="InterPro" id="IPR000390">
    <property type="entry name" value="Small_drug/metabolite_transptr"/>
</dbReference>
<evidence type="ECO:0000256" key="4">
    <source>
        <dbReference type="ARBA" id="ARBA00022692"/>
    </source>
</evidence>
<comment type="similarity">
    <text evidence="7">Belongs to the drug/metabolite transporter (DMT) superfamily. Small multidrug resistance (SMR) (TC 2.A.7.1) family. Gdx/SugE subfamily.</text>
</comment>
<feature type="transmembrane region" description="Helical" evidence="10">
    <location>
        <begin position="63"/>
        <end position="82"/>
    </location>
</feature>
<dbReference type="GO" id="GO:1990961">
    <property type="term" value="P:xenobiotic detoxification by transmembrane export across the plasma membrane"/>
    <property type="evidence" value="ECO:0007669"/>
    <property type="project" value="UniProtKB-ARBA"/>
</dbReference>
<evidence type="ECO:0000313" key="14">
    <source>
        <dbReference type="Proteomes" id="UP000320431"/>
    </source>
</evidence>
<keyword evidence="5 10" id="KW-1133">Transmembrane helix</keyword>
<evidence type="ECO:0000256" key="2">
    <source>
        <dbReference type="ARBA" id="ARBA00022448"/>
    </source>
</evidence>
<dbReference type="EMBL" id="CP029843">
    <property type="protein sequence ID" value="AWV08771.1"/>
    <property type="molecule type" value="Genomic_DNA"/>
</dbReference>
<feature type="transmembrane region" description="Helical" evidence="10">
    <location>
        <begin position="88"/>
        <end position="107"/>
    </location>
</feature>
<sequence>MSTATAWSMLLVAGVLDVLWALSMKYADGYTRLGWSALSLVLLAAFVWLLGRSLSVLPVGTAYAVWTGIGAVGTVVAGALLFGESLGALRLAGVALVLAGIVLLKLAPA</sequence>
<dbReference type="InterPro" id="IPR037185">
    <property type="entry name" value="EmrE-like"/>
</dbReference>
<dbReference type="PANTHER" id="PTHR30561:SF0">
    <property type="entry name" value="GUANIDINIUM EXPORTER"/>
    <property type="match status" value="1"/>
</dbReference>
<evidence type="ECO:0000256" key="1">
    <source>
        <dbReference type="ARBA" id="ARBA00004651"/>
    </source>
</evidence>
<dbReference type="GO" id="GO:0022857">
    <property type="term" value="F:transmembrane transporter activity"/>
    <property type="evidence" value="ECO:0007669"/>
    <property type="project" value="InterPro"/>
</dbReference>
<keyword evidence="2" id="KW-0813">Transport</keyword>
<organism evidence="11 13">
    <name type="scientific">Marilutibacter maris</name>
    <dbReference type="NCBI Taxonomy" id="1605891"/>
    <lineage>
        <taxon>Bacteria</taxon>
        <taxon>Pseudomonadati</taxon>
        <taxon>Pseudomonadota</taxon>
        <taxon>Gammaproteobacteria</taxon>
        <taxon>Lysobacterales</taxon>
        <taxon>Lysobacteraceae</taxon>
        <taxon>Marilutibacter</taxon>
    </lineage>
</organism>
<feature type="transmembrane region" description="Helical" evidence="10">
    <location>
        <begin position="33"/>
        <end position="51"/>
    </location>
</feature>
<evidence type="ECO:0000313" key="12">
    <source>
        <dbReference type="EMBL" id="KAB8189700.1"/>
    </source>
</evidence>
<name>A0A2U9T868_9GAMM</name>
<dbReference type="Gene3D" id="1.10.3730.20">
    <property type="match status" value="1"/>
</dbReference>
<dbReference type="SUPFAM" id="SSF103481">
    <property type="entry name" value="Multidrug resistance efflux transporter EmrE"/>
    <property type="match status" value="1"/>
</dbReference>
<evidence type="ECO:0000256" key="10">
    <source>
        <dbReference type="SAM" id="Phobius"/>
    </source>
</evidence>
<evidence type="ECO:0000313" key="13">
    <source>
        <dbReference type="Proteomes" id="UP000249447"/>
    </source>
</evidence>
<accession>A0A2U9T868</accession>
<dbReference type="Proteomes" id="UP000320431">
    <property type="component" value="Unassembled WGS sequence"/>
</dbReference>
<evidence type="ECO:0000256" key="5">
    <source>
        <dbReference type="ARBA" id="ARBA00022989"/>
    </source>
</evidence>
<dbReference type="PANTHER" id="PTHR30561">
    <property type="entry name" value="SMR FAMILY PROTON-DEPENDENT DRUG EFFLUX TRANSPORTER SUGE"/>
    <property type="match status" value="1"/>
</dbReference>
<evidence type="ECO:0000256" key="7">
    <source>
        <dbReference type="ARBA" id="ARBA00038151"/>
    </source>
</evidence>
<keyword evidence="13" id="KW-1185">Reference proteome</keyword>
<gene>
    <name evidence="11" type="ORF">C9I47_3107</name>
    <name evidence="12" type="ORF">FKV24_009080</name>
</gene>
<protein>
    <recommendedName>
        <fullName evidence="8">Guanidinium exporter</fullName>
    </recommendedName>
</protein>
<proteinExistence type="inferred from homology"/>
<feature type="transmembrane region" description="Helical" evidence="10">
    <location>
        <begin position="7"/>
        <end position="27"/>
    </location>
</feature>
<evidence type="ECO:0000256" key="3">
    <source>
        <dbReference type="ARBA" id="ARBA00022475"/>
    </source>
</evidence>
<dbReference type="GO" id="GO:0005886">
    <property type="term" value="C:plasma membrane"/>
    <property type="evidence" value="ECO:0007669"/>
    <property type="project" value="UniProtKB-SubCell"/>
</dbReference>
<dbReference type="AlphaFoldDB" id="A0A2U9T868"/>
<comment type="subcellular location">
    <subcellularLocation>
        <location evidence="1 9">Cell membrane</location>
        <topology evidence="1 9">Multi-pass membrane protein</topology>
    </subcellularLocation>
</comment>
<keyword evidence="4 9" id="KW-0812">Transmembrane</keyword>
<reference evidence="12 14" key="2">
    <citation type="submission" date="2019-10" db="EMBL/GenBank/DDBJ databases">
        <title>Lysobacter alkalisoli sp. nov., isolated from saline-alkaline soil.</title>
        <authorList>
            <person name="Sun J.-Q."/>
        </authorList>
    </citation>
    <scope>NUCLEOTIDE SEQUENCE [LARGE SCALE GENOMIC DNA]</scope>
    <source>
        <strain evidence="12 14">KCTC 42381</strain>
    </source>
</reference>
<evidence type="ECO:0000256" key="9">
    <source>
        <dbReference type="RuleBase" id="RU003942"/>
    </source>
</evidence>
<dbReference type="KEGG" id="lmb:C9I47_3107"/>
<dbReference type="Proteomes" id="UP000249447">
    <property type="component" value="Chromosome"/>
</dbReference>
<dbReference type="FunFam" id="1.10.3730.20:FF:000001">
    <property type="entry name" value="Quaternary ammonium compound resistance transporter SugE"/>
    <property type="match status" value="1"/>
</dbReference>
<dbReference type="InterPro" id="IPR045324">
    <property type="entry name" value="Small_multidrug_res"/>
</dbReference>
<evidence type="ECO:0000313" key="11">
    <source>
        <dbReference type="EMBL" id="AWV08771.1"/>
    </source>
</evidence>
<keyword evidence="3" id="KW-1003">Cell membrane</keyword>
<evidence type="ECO:0000256" key="6">
    <source>
        <dbReference type="ARBA" id="ARBA00023136"/>
    </source>
</evidence>